<dbReference type="AlphaFoldDB" id="I3TS14"/>
<dbReference type="Proteomes" id="UP000005258">
    <property type="component" value="Plasmid pTM1"/>
</dbReference>
<evidence type="ECO:0000313" key="2">
    <source>
        <dbReference type="EMBL" id="AFK55552.1"/>
    </source>
</evidence>
<feature type="compositionally biased region" description="Low complexity" evidence="1">
    <location>
        <begin position="1"/>
        <end position="10"/>
    </location>
</feature>
<feature type="region of interest" description="Disordered" evidence="1">
    <location>
        <begin position="1"/>
        <end position="79"/>
    </location>
</feature>
<protein>
    <submittedName>
        <fullName evidence="2">Uncharacterized protein</fullName>
    </submittedName>
</protein>
<dbReference type="HOGENOM" id="CLU_1814940_0_0_5"/>
<organism evidence="2 3">
    <name type="scientific">Tistrella mobilis (strain KA081020-065)</name>
    <dbReference type="NCBI Taxonomy" id="1110502"/>
    <lineage>
        <taxon>Bacteria</taxon>
        <taxon>Pseudomonadati</taxon>
        <taxon>Pseudomonadota</taxon>
        <taxon>Alphaproteobacteria</taxon>
        <taxon>Geminicoccales</taxon>
        <taxon>Geminicoccaceae</taxon>
        <taxon>Tistrella</taxon>
    </lineage>
</organism>
<proteinExistence type="predicted"/>
<reference evidence="2 3" key="1">
    <citation type="journal article" date="2012" name="J. Am. Chem. Soc.">
        <title>Bacterial biosynthesis and maturation of the didemnin anti-cancer agents.</title>
        <authorList>
            <person name="Xu Y."/>
            <person name="Kersten R.D."/>
            <person name="Nam S.J."/>
            <person name="Lu L."/>
            <person name="Al-Suwailem A.M."/>
            <person name="Zheng H."/>
            <person name="Fenical W."/>
            <person name="Dorrestein P.C."/>
            <person name="Moore B.S."/>
            <person name="Qian P.Y."/>
        </authorList>
    </citation>
    <scope>NUCLEOTIDE SEQUENCE [LARGE SCALE GENOMIC DNA]</scope>
    <source>
        <strain evidence="2 3">KA081020-065</strain>
    </source>
</reference>
<dbReference type="KEGG" id="tmo:TMO_a0149"/>
<evidence type="ECO:0000256" key="1">
    <source>
        <dbReference type="SAM" id="MobiDB-lite"/>
    </source>
</evidence>
<evidence type="ECO:0000313" key="3">
    <source>
        <dbReference type="Proteomes" id="UP000005258"/>
    </source>
</evidence>
<sequence length="142" mass="15380">MSAARLPRLGSRCRRRVGPGTPLSPPQRPFPARKILRNQERADAGNNHLLPAASRRICRDPAGSGGIRRDAPGSGWIDRQAGRRNYGRINLEKAGAISFRLVPARAQCHRLACPAARLPGQCGSAGLSRHAHMVEEGLIQPD</sequence>
<keyword evidence="3" id="KW-1185">Reference proteome</keyword>
<gene>
    <name evidence="2" type="ordered locus">TMO_a0149</name>
</gene>
<keyword evidence="2" id="KW-0614">Plasmid</keyword>
<name>I3TS14_TISMK</name>
<geneLocation type="plasmid" evidence="2 3">
    <name>pTM1</name>
</geneLocation>
<accession>I3TS14</accession>
<dbReference type="EMBL" id="CP003237">
    <property type="protein sequence ID" value="AFK55552.1"/>
    <property type="molecule type" value="Genomic_DNA"/>
</dbReference>